<reference evidence="5 6" key="1">
    <citation type="submission" date="2017-11" db="EMBL/GenBank/DDBJ databases">
        <title>Genomic Encyclopedia of Archaeal and Bacterial Type Strains, Phase II (KMG-II): From Individual Species to Whole Genera.</title>
        <authorList>
            <person name="Goeker M."/>
        </authorList>
    </citation>
    <scope>NUCLEOTIDE SEQUENCE [LARGE SCALE GENOMIC DNA]</scope>
    <source>
        <strain evidence="5 6">DSM 27393</strain>
    </source>
</reference>
<comment type="pathway">
    <text evidence="1">Cofactor biosynthesis; riboflavin biosynthesis.</text>
</comment>
<evidence type="ECO:0000256" key="1">
    <source>
        <dbReference type="ARBA" id="ARBA00005104"/>
    </source>
</evidence>
<dbReference type="PANTHER" id="PTHR38011:SF7">
    <property type="entry name" value="2,5-DIAMINO-6-RIBOSYLAMINO-4(3H)-PYRIMIDINONE 5'-PHOSPHATE REDUCTASE"/>
    <property type="match status" value="1"/>
</dbReference>
<dbReference type="AlphaFoldDB" id="A0A2M9CKC2"/>
<dbReference type="RefSeq" id="WP_100364546.1">
    <property type="nucleotide sequence ID" value="NZ_PGFF01000001.1"/>
</dbReference>
<gene>
    <name evidence="5" type="ORF">CLV46_1915</name>
</gene>
<evidence type="ECO:0000256" key="3">
    <source>
        <dbReference type="ARBA" id="ARBA00023002"/>
    </source>
</evidence>
<feature type="domain" description="Bacterial bifunctional deaminase-reductase C-terminal" evidence="4">
    <location>
        <begin position="35"/>
        <end position="218"/>
    </location>
</feature>
<comment type="caution">
    <text evidence="5">The sequence shown here is derived from an EMBL/GenBank/DDBJ whole genome shotgun (WGS) entry which is preliminary data.</text>
</comment>
<proteinExistence type="predicted"/>
<protein>
    <submittedName>
        <fullName evidence="5">Riboflavin biosynthesis pyrimidine reductase</fullName>
    </submittedName>
</protein>
<dbReference type="InterPro" id="IPR024072">
    <property type="entry name" value="DHFR-like_dom_sf"/>
</dbReference>
<dbReference type="GO" id="GO:0009231">
    <property type="term" value="P:riboflavin biosynthetic process"/>
    <property type="evidence" value="ECO:0007669"/>
    <property type="project" value="InterPro"/>
</dbReference>
<dbReference type="Gene3D" id="3.40.430.10">
    <property type="entry name" value="Dihydrofolate Reductase, subunit A"/>
    <property type="match status" value="1"/>
</dbReference>
<dbReference type="SUPFAM" id="SSF53597">
    <property type="entry name" value="Dihydrofolate reductase-like"/>
    <property type="match status" value="1"/>
</dbReference>
<dbReference type="InterPro" id="IPR002734">
    <property type="entry name" value="RibDG_C"/>
</dbReference>
<organism evidence="5 6">
    <name type="scientific">Diaminobutyricimonas aerilata</name>
    <dbReference type="NCBI Taxonomy" id="1162967"/>
    <lineage>
        <taxon>Bacteria</taxon>
        <taxon>Bacillati</taxon>
        <taxon>Actinomycetota</taxon>
        <taxon>Actinomycetes</taxon>
        <taxon>Micrococcales</taxon>
        <taxon>Microbacteriaceae</taxon>
        <taxon>Diaminobutyricimonas</taxon>
    </lineage>
</organism>
<sequence>MILRRLLPDAGELDIADTAGRDALLREYAPPPGAHLRLNMIASLDGSAVGDDGTSESLSNRVDRRILGVIRELADAVIVGAASVRAEGYQIPRASRLAVVTATGDLGGHRFERAAEPVLVLGPAHAVARAADELGDLIEAVPLPDGSGPSAILDALHGRGLRSLVSEGGPTLARRLLEHGLVDEFCLSWSPRLVGARLPLVGAGALDPVTLRPIALFSDDEGSLYGRWIPAGA</sequence>
<keyword evidence="6" id="KW-1185">Reference proteome</keyword>
<evidence type="ECO:0000313" key="6">
    <source>
        <dbReference type="Proteomes" id="UP000228758"/>
    </source>
</evidence>
<accession>A0A2M9CKC2</accession>
<dbReference type="PANTHER" id="PTHR38011">
    <property type="entry name" value="DIHYDROFOLATE REDUCTASE FAMILY PROTEIN (AFU_ORTHOLOGUE AFUA_8G06820)"/>
    <property type="match status" value="1"/>
</dbReference>
<dbReference type="Proteomes" id="UP000228758">
    <property type="component" value="Unassembled WGS sequence"/>
</dbReference>
<dbReference type="GO" id="GO:0008703">
    <property type="term" value="F:5-amino-6-(5-phosphoribosylamino)uracil reductase activity"/>
    <property type="evidence" value="ECO:0007669"/>
    <property type="project" value="InterPro"/>
</dbReference>
<dbReference type="EMBL" id="PGFF01000001">
    <property type="protein sequence ID" value="PJJ72344.1"/>
    <property type="molecule type" value="Genomic_DNA"/>
</dbReference>
<evidence type="ECO:0000259" key="4">
    <source>
        <dbReference type="Pfam" id="PF01872"/>
    </source>
</evidence>
<keyword evidence="2" id="KW-0521">NADP</keyword>
<name>A0A2M9CKC2_9MICO</name>
<dbReference type="OrthoDB" id="5243299at2"/>
<dbReference type="Pfam" id="PF01872">
    <property type="entry name" value="RibD_C"/>
    <property type="match status" value="1"/>
</dbReference>
<keyword evidence="3" id="KW-0560">Oxidoreductase</keyword>
<evidence type="ECO:0000313" key="5">
    <source>
        <dbReference type="EMBL" id="PJJ72344.1"/>
    </source>
</evidence>
<evidence type="ECO:0000256" key="2">
    <source>
        <dbReference type="ARBA" id="ARBA00022857"/>
    </source>
</evidence>
<dbReference type="InterPro" id="IPR050765">
    <property type="entry name" value="Riboflavin_Biosynth_HTPR"/>
</dbReference>